<keyword evidence="10" id="KW-1185">Reference proteome</keyword>
<keyword evidence="1" id="KW-0732">Signal</keyword>
<dbReference type="SMART" id="SM01359">
    <property type="entry name" value="A2M_N_2"/>
    <property type="match status" value="1"/>
</dbReference>
<organism evidence="9 10">
    <name type="scientific">Glossina brevipalpis</name>
    <dbReference type="NCBI Taxonomy" id="37001"/>
    <lineage>
        <taxon>Eukaryota</taxon>
        <taxon>Metazoa</taxon>
        <taxon>Ecdysozoa</taxon>
        <taxon>Arthropoda</taxon>
        <taxon>Hexapoda</taxon>
        <taxon>Insecta</taxon>
        <taxon>Pterygota</taxon>
        <taxon>Neoptera</taxon>
        <taxon>Endopterygota</taxon>
        <taxon>Diptera</taxon>
        <taxon>Brachycera</taxon>
        <taxon>Muscomorpha</taxon>
        <taxon>Hippoboscoidea</taxon>
        <taxon>Glossinidae</taxon>
        <taxon>Glossina</taxon>
    </lineage>
</organism>
<evidence type="ECO:0000256" key="5">
    <source>
        <dbReference type="ARBA" id="ARBA00057615"/>
    </source>
</evidence>
<dbReference type="PANTHER" id="PTHR11412:SF136">
    <property type="entry name" value="CD109 ANTIGEN"/>
    <property type="match status" value="1"/>
</dbReference>
<dbReference type="PANTHER" id="PTHR11412">
    <property type="entry name" value="MACROGLOBULIN / COMPLEMENT"/>
    <property type="match status" value="1"/>
</dbReference>
<dbReference type="GO" id="GO:0004866">
    <property type="term" value="F:endopeptidase inhibitor activity"/>
    <property type="evidence" value="ECO:0007669"/>
    <property type="project" value="InterPro"/>
</dbReference>
<dbReference type="AlphaFoldDB" id="A0A1A9W1T1"/>
<keyword evidence="3" id="KW-0882">Thioester bond</keyword>
<dbReference type="InterPro" id="IPR002890">
    <property type="entry name" value="MG2"/>
</dbReference>
<dbReference type="Pfam" id="PF17791">
    <property type="entry name" value="MG3"/>
    <property type="match status" value="1"/>
</dbReference>
<dbReference type="EnsemblMetazoa" id="GBRI003256-RA">
    <property type="protein sequence ID" value="GBRI003256-PA"/>
    <property type="gene ID" value="GBRI003256"/>
</dbReference>
<evidence type="ECO:0000256" key="7">
    <source>
        <dbReference type="ARBA" id="ARBA00078071"/>
    </source>
</evidence>
<evidence type="ECO:0000259" key="8">
    <source>
        <dbReference type="SMART" id="SM01359"/>
    </source>
</evidence>
<comment type="subunit">
    <text evidence="6">Heterodimer of a TEP1-N chain and an TEP1-C chain non-covalently linked. Forms a complex composed of TEP1-N and TEP1-C heterodimer, LRIM1 and APL1C; the interaction stabilizes TEP1-N and TEP1-C heterodimer, prevents its binding to tissues while circulating in the hemolymph and protects the thioester bond from hydrolysis. Mature TEP1 and to a lesser extent full-length TEP1 interact with SPCLIP1; the interaction is induced by microbial infection.</text>
</comment>
<evidence type="ECO:0000256" key="3">
    <source>
        <dbReference type="ARBA" id="ARBA00022966"/>
    </source>
</evidence>
<dbReference type="Pfam" id="PF07703">
    <property type="entry name" value="A2M_BRD"/>
    <property type="match status" value="1"/>
</dbReference>
<protein>
    <recommendedName>
        <fullName evidence="7">TEP1-F</fullName>
    </recommendedName>
</protein>
<dbReference type="GO" id="GO:0002376">
    <property type="term" value="P:immune system process"/>
    <property type="evidence" value="ECO:0007669"/>
    <property type="project" value="UniProtKB-KW"/>
</dbReference>
<dbReference type="InterPro" id="IPR041555">
    <property type="entry name" value="MG3"/>
</dbReference>
<evidence type="ECO:0000256" key="1">
    <source>
        <dbReference type="ARBA" id="ARBA00022729"/>
    </source>
</evidence>
<comment type="function">
    <text evidence="5">Binds covalently through a thioester bond to the pathogen surface resulting in pathogen clearance.</text>
</comment>
<evidence type="ECO:0000256" key="4">
    <source>
        <dbReference type="ARBA" id="ARBA00023180"/>
    </source>
</evidence>
<evidence type="ECO:0000313" key="10">
    <source>
        <dbReference type="Proteomes" id="UP000091820"/>
    </source>
</evidence>
<dbReference type="VEuPathDB" id="VectorBase:GBRI003256"/>
<name>A0A1A9W1T1_9MUSC</name>
<dbReference type="Gene3D" id="6.20.50.160">
    <property type="match status" value="1"/>
</dbReference>
<keyword evidence="2" id="KW-0391">Immunity</keyword>
<dbReference type="STRING" id="37001.A0A1A9W1T1"/>
<dbReference type="InterPro" id="IPR011625">
    <property type="entry name" value="A2M_N_BRD"/>
</dbReference>
<feature type="domain" description="Alpha-2-macroglobulin bait region" evidence="8">
    <location>
        <begin position="418"/>
        <end position="552"/>
    </location>
</feature>
<dbReference type="Pfam" id="PF01835">
    <property type="entry name" value="MG2"/>
    <property type="match status" value="1"/>
</dbReference>
<evidence type="ECO:0000256" key="6">
    <source>
        <dbReference type="ARBA" id="ARBA00063781"/>
    </source>
</evidence>
<sequence>MLWVVNASGIYSIVAPGTVHSNRKYSVSVTLHDAEQSATLNIGIIGPSYNESKTVDLSPRENKKIDFDVPELDRGIYRLTSRGVRGLYFENATDLLLEYSRPNLYIQTDKALYKPGDLVQYRLLILDENLRPIKLERLLKIAIKDAANNVVKDIKNVQLNKGIFSGKLQLTEQPVLGFWKIEVSLDDRIEKTKEFEVAKYVLPKFSVDIDTATDIAITESRLKMTIRAKYTYGKPVKGKTTVHVSPVNLEITTDLNGKSHLEFNLRKELDTIVQSGYSGQLKVFAVVEEELTGNRQNSTVNINLHRSPYIIEVSDVMKEYKVNQTFEVKAVIKYLNGKPVQDTKTPVFLNYYYGLREDDKSEIFKTNLDENGVAVFKINFENTGIYSSVFKFMNEVKYLPNIRITATNKMIAEFVPRLTLELKTIRPRLGEYVSIAVKAPNIMTYLVYAVVGRGNILEMAYISLPSAQRFYTITFKATFEMIPEANVFVYYVDKGDLKFEEIAVKFLPELENKIQIKGPLQAKPGEEISLEVRTDPNSYVGLLGVDQSVLLLKSGNDLDFDAVLNDLQGHNTVTNYYGDNNYPNPGQKSGLVVMTNAHFPYEGRRKKGDADYSTEEEVHESFDDDIESVDETDTSCIKSPETVYYLTSSDFLFDDLGGHVLEFLTFPSSNDDDFATEPVKIRQDFSEVWLFEHLEKYVVFPLNVFFSKFLLRNYGIKSLKILNSFVTNKVHVMLYVQKYFAYL</sequence>
<dbReference type="Gene3D" id="2.60.40.1940">
    <property type="match status" value="1"/>
</dbReference>
<keyword evidence="4" id="KW-0325">Glycoprotein</keyword>
<accession>A0A1A9W1T1</accession>
<dbReference type="FunFam" id="2.60.40.1930:FF:000001">
    <property type="entry name" value="CD109 isoform 3"/>
    <property type="match status" value="1"/>
</dbReference>
<reference evidence="10" key="1">
    <citation type="submission" date="2014-03" db="EMBL/GenBank/DDBJ databases">
        <authorList>
            <person name="Aksoy S."/>
            <person name="Warren W."/>
            <person name="Wilson R.K."/>
        </authorList>
    </citation>
    <scope>NUCLEOTIDE SEQUENCE [LARGE SCALE GENOMIC DNA]</scope>
    <source>
        <strain evidence="10">IAEA</strain>
    </source>
</reference>
<dbReference type="Gene3D" id="2.60.40.1930">
    <property type="match status" value="2"/>
</dbReference>
<reference evidence="9" key="2">
    <citation type="submission" date="2020-05" db="UniProtKB">
        <authorList>
            <consortium name="EnsemblMetazoa"/>
        </authorList>
    </citation>
    <scope>IDENTIFICATION</scope>
    <source>
        <strain evidence="9">IAEA</strain>
    </source>
</reference>
<evidence type="ECO:0000313" key="9">
    <source>
        <dbReference type="EnsemblMetazoa" id="GBRI003256-PA"/>
    </source>
</evidence>
<proteinExistence type="predicted"/>
<dbReference type="Proteomes" id="UP000091820">
    <property type="component" value="Unassembled WGS sequence"/>
</dbReference>
<dbReference type="Gene3D" id="2.60.40.2950">
    <property type="match status" value="1"/>
</dbReference>
<dbReference type="GO" id="GO:0005615">
    <property type="term" value="C:extracellular space"/>
    <property type="evidence" value="ECO:0007669"/>
    <property type="project" value="UniProtKB-ARBA"/>
</dbReference>
<evidence type="ECO:0000256" key="2">
    <source>
        <dbReference type="ARBA" id="ARBA00022859"/>
    </source>
</evidence>
<dbReference type="InterPro" id="IPR050473">
    <property type="entry name" value="A2M/Complement_sys"/>
</dbReference>